<organism evidence="1 2">
    <name type="scientific">Saccharopolyspora spinosa</name>
    <dbReference type="NCBI Taxonomy" id="60894"/>
    <lineage>
        <taxon>Bacteria</taxon>
        <taxon>Bacillati</taxon>
        <taxon>Actinomycetota</taxon>
        <taxon>Actinomycetes</taxon>
        <taxon>Pseudonocardiales</taxon>
        <taxon>Pseudonocardiaceae</taxon>
        <taxon>Saccharopolyspora</taxon>
    </lineage>
</organism>
<dbReference type="RefSeq" id="WP_143539449.1">
    <property type="nucleotide sequence ID" value="NZ_CP061007.1"/>
</dbReference>
<dbReference type="Proteomes" id="UP000233786">
    <property type="component" value="Unassembled WGS sequence"/>
</dbReference>
<evidence type="ECO:0000313" key="1">
    <source>
        <dbReference type="EMBL" id="PKW13710.1"/>
    </source>
</evidence>
<dbReference type="InterPro" id="IPR047729">
    <property type="entry name" value="Sce7726-like"/>
</dbReference>
<gene>
    <name evidence="1" type="ORF">A8926_1262</name>
</gene>
<sequence length="187" mass="21630">MRDRDVRACLAERLRNEHPKPDTRFVDELDLGGLVRVDVAAVNGSLWGYEIKSARDNLRRLPLQIEIYSRTLDRAALVVAECHATKAVQMLPEWWEVIVASEHKGSTHLRTMRPGTQNPAVDPWAVVQLLWRDEALDELAYWGLDRGVRSKPRRDIWKRMVEQLDVSTIQAAVRTRLKSRTDWRVGQ</sequence>
<comment type="caution">
    <text evidence="1">The sequence shown here is derived from an EMBL/GenBank/DDBJ whole genome shotgun (WGS) entry which is preliminary data.</text>
</comment>
<evidence type="ECO:0008006" key="3">
    <source>
        <dbReference type="Google" id="ProtNLM"/>
    </source>
</evidence>
<reference evidence="1" key="1">
    <citation type="submission" date="2017-12" db="EMBL/GenBank/DDBJ databases">
        <title>Sequencing the genomes of 1000 Actinobacteria strains.</title>
        <authorList>
            <person name="Klenk H.-P."/>
        </authorList>
    </citation>
    <scope>NUCLEOTIDE SEQUENCE [LARGE SCALE GENOMIC DNA]</scope>
    <source>
        <strain evidence="1">DSM 44228</strain>
    </source>
</reference>
<accession>A0A2N3XSZ4</accession>
<evidence type="ECO:0000313" key="2">
    <source>
        <dbReference type="Proteomes" id="UP000233786"/>
    </source>
</evidence>
<keyword evidence="2" id="KW-1185">Reference proteome</keyword>
<dbReference type="EMBL" id="PJNB01000001">
    <property type="protein sequence ID" value="PKW13710.1"/>
    <property type="molecule type" value="Genomic_DNA"/>
</dbReference>
<dbReference type="NCBIfam" id="NF033832">
    <property type="entry name" value="sce7726_fam"/>
    <property type="match status" value="1"/>
</dbReference>
<dbReference type="OrthoDB" id="3358108at2"/>
<dbReference type="AlphaFoldDB" id="A0A2N3XSZ4"/>
<protein>
    <recommendedName>
        <fullName evidence="3">Phage-related protein</fullName>
    </recommendedName>
</protein>
<proteinExistence type="predicted"/>
<name>A0A2N3XSZ4_SACSN</name>